<feature type="transmembrane region" description="Helical" evidence="6">
    <location>
        <begin position="145"/>
        <end position="166"/>
    </location>
</feature>
<dbReference type="InterPro" id="IPR050833">
    <property type="entry name" value="Poly_Biosynth_Transport"/>
</dbReference>
<dbReference type="GO" id="GO:0005886">
    <property type="term" value="C:plasma membrane"/>
    <property type="evidence" value="ECO:0007669"/>
    <property type="project" value="UniProtKB-SubCell"/>
</dbReference>
<protein>
    <submittedName>
        <fullName evidence="7">PST family polysaccharide transporter</fullName>
    </submittedName>
</protein>
<dbReference type="PATRIC" id="fig|1217699.3.peg.3494"/>
<evidence type="ECO:0000256" key="4">
    <source>
        <dbReference type="ARBA" id="ARBA00022989"/>
    </source>
</evidence>
<feature type="transmembrane region" description="Helical" evidence="6">
    <location>
        <begin position="79"/>
        <end position="99"/>
    </location>
</feature>
<dbReference type="EMBL" id="AQFL01000027">
    <property type="protein sequence ID" value="EOR03463.1"/>
    <property type="molecule type" value="Genomic_DNA"/>
</dbReference>
<dbReference type="PANTHER" id="PTHR30250:SF30">
    <property type="entry name" value="LIPID III FLIPPASE"/>
    <property type="match status" value="1"/>
</dbReference>
<feature type="transmembrane region" description="Helical" evidence="6">
    <location>
        <begin position="335"/>
        <end position="355"/>
    </location>
</feature>
<feature type="transmembrane region" description="Helical" evidence="6">
    <location>
        <begin position="299"/>
        <end position="323"/>
    </location>
</feature>
<dbReference type="Proteomes" id="UP000016203">
    <property type="component" value="Unassembled WGS sequence"/>
</dbReference>
<dbReference type="InterPro" id="IPR002797">
    <property type="entry name" value="Polysacc_synth"/>
</dbReference>
<dbReference type="GO" id="GO:0009246">
    <property type="term" value="P:enterobacterial common antigen biosynthetic process"/>
    <property type="evidence" value="ECO:0007669"/>
    <property type="project" value="InterPro"/>
</dbReference>
<comment type="caution">
    <text evidence="7">The sequence shown here is derived from an EMBL/GenBank/DDBJ whole genome shotgun (WGS) entry which is preliminary data.</text>
</comment>
<proteinExistence type="predicted"/>
<dbReference type="InterPro" id="IPR044550">
    <property type="entry name" value="WzxE"/>
</dbReference>
<evidence type="ECO:0000256" key="1">
    <source>
        <dbReference type="ARBA" id="ARBA00004651"/>
    </source>
</evidence>
<reference evidence="7 8" key="1">
    <citation type="submission" date="2013-03" db="EMBL/GenBank/DDBJ databases">
        <title>The Genome Sequence of Acinetobacter sp. CIP 110321.</title>
        <authorList>
            <consortium name="The Broad Institute Genome Sequencing Platform"/>
            <consortium name="The Broad Institute Genome Sequencing Center for Infectious Disease"/>
            <person name="Cerqueira G."/>
            <person name="Feldgarden M."/>
            <person name="Courvalin P."/>
            <person name="Perichon B."/>
            <person name="Grillot-Courvalin C."/>
            <person name="Clermont D."/>
            <person name="Rocha E."/>
            <person name="Yoon E.-J."/>
            <person name="Nemec A."/>
            <person name="Walker B."/>
            <person name="Young S.K."/>
            <person name="Zeng Q."/>
            <person name="Gargeya S."/>
            <person name="Fitzgerald M."/>
            <person name="Haas B."/>
            <person name="Abouelleil A."/>
            <person name="Alvarado L."/>
            <person name="Arachchi H.M."/>
            <person name="Berlin A.M."/>
            <person name="Chapman S.B."/>
            <person name="Dewar J."/>
            <person name="Goldberg J."/>
            <person name="Griggs A."/>
            <person name="Gujja S."/>
            <person name="Hansen M."/>
            <person name="Howarth C."/>
            <person name="Imamovic A."/>
            <person name="Larimer J."/>
            <person name="McCowan C."/>
            <person name="Murphy C."/>
            <person name="Neiman D."/>
            <person name="Pearson M."/>
            <person name="Priest M."/>
            <person name="Roberts A."/>
            <person name="Saif S."/>
            <person name="Shea T."/>
            <person name="Sisk P."/>
            <person name="Sykes S."/>
            <person name="Wortman J."/>
            <person name="Nusbaum C."/>
            <person name="Birren B."/>
        </authorList>
    </citation>
    <scope>NUCLEOTIDE SEQUENCE [LARGE SCALE GENOMIC DNA]</scope>
    <source>
        <strain evidence="7 8">CIP 110321</strain>
    </source>
</reference>
<comment type="subcellular location">
    <subcellularLocation>
        <location evidence="1">Cell membrane</location>
        <topology evidence="1">Multi-pass membrane protein</topology>
    </subcellularLocation>
</comment>
<organism evidence="7 8">
    <name type="scientific">Acinetobacter genomosp. 15BJ</name>
    <dbReference type="NCBI Taxonomy" id="106651"/>
    <lineage>
        <taxon>Bacteria</taxon>
        <taxon>Pseudomonadati</taxon>
        <taxon>Pseudomonadota</taxon>
        <taxon>Gammaproteobacteria</taxon>
        <taxon>Moraxellales</taxon>
        <taxon>Moraxellaceae</taxon>
        <taxon>Acinetobacter</taxon>
    </lineage>
</organism>
<gene>
    <name evidence="7" type="ORF">F896_03575</name>
</gene>
<sequence>MNLLKTSALNGVAVLIKIATLFILNKILAVYVGPAGYAVIGQFQNFIQMITTFSGNMINTAVTKYTAEYYEDEKKQRNIWQSAGSIVFILSIIFSFLLIFFKKDLSLYIFHTLEYQSIFIWFAVFLIFFNFNTLFLAILNGKKEILKLVIANISGSLVSLFITSVLAIKYHLYGALLALSMYQSIAFFVTLYICHKADWFRFSYLFGKIDKDTAKKISSFAIMALVSAICVPLSQIVIRTYLAQKFGVDYAGYWEAMIRLSSAYLMLVTTTLGVYYLPRLSELKTLVEIKTEVYLGYKFIFPLAVAGGLCAYLLRDWIIVILFSTKFLPVADLFLWQMIGDALKIGSWILAYLMLSKAMTKLFVTTEIIFSVSSIILTYICTQKFGFEGVSIAHLINYGLYWFIMSIFVFKQLRKRVVE</sequence>
<evidence type="ECO:0000313" key="8">
    <source>
        <dbReference type="Proteomes" id="UP000016203"/>
    </source>
</evidence>
<feature type="transmembrane region" description="Helical" evidence="6">
    <location>
        <begin position="362"/>
        <end position="380"/>
    </location>
</feature>
<dbReference type="PANTHER" id="PTHR30250">
    <property type="entry name" value="PST FAMILY PREDICTED COLANIC ACID TRANSPORTER"/>
    <property type="match status" value="1"/>
</dbReference>
<keyword evidence="3 6" id="KW-0812">Transmembrane</keyword>
<dbReference type="Pfam" id="PF01943">
    <property type="entry name" value="Polysacc_synt"/>
    <property type="match status" value="1"/>
</dbReference>
<keyword evidence="4 6" id="KW-1133">Transmembrane helix</keyword>
<feature type="transmembrane region" description="Helical" evidence="6">
    <location>
        <begin position="46"/>
        <end position="67"/>
    </location>
</feature>
<evidence type="ECO:0000256" key="3">
    <source>
        <dbReference type="ARBA" id="ARBA00022692"/>
    </source>
</evidence>
<dbReference type="AlphaFoldDB" id="R9AMR4"/>
<keyword evidence="5 6" id="KW-0472">Membrane</keyword>
<evidence type="ECO:0000256" key="5">
    <source>
        <dbReference type="ARBA" id="ARBA00023136"/>
    </source>
</evidence>
<evidence type="ECO:0000256" key="2">
    <source>
        <dbReference type="ARBA" id="ARBA00022475"/>
    </source>
</evidence>
<feature type="transmembrane region" description="Helical" evidence="6">
    <location>
        <begin position="392"/>
        <end position="410"/>
    </location>
</feature>
<dbReference type="RefSeq" id="WP_016164921.1">
    <property type="nucleotide sequence ID" value="NZ_JAKZGC010000009.1"/>
</dbReference>
<feature type="transmembrane region" description="Helical" evidence="6">
    <location>
        <begin position="258"/>
        <end position="278"/>
    </location>
</feature>
<feature type="transmembrane region" description="Helical" evidence="6">
    <location>
        <begin position="172"/>
        <end position="194"/>
    </location>
</feature>
<dbReference type="CDD" id="cd13125">
    <property type="entry name" value="MATE_like_10"/>
    <property type="match status" value="1"/>
</dbReference>
<accession>R9AMR4</accession>
<dbReference type="HOGENOM" id="CLU_042154_0_0_6"/>
<dbReference type="OrthoDB" id="9769862at2"/>
<name>R9AMR4_9GAMM</name>
<keyword evidence="2" id="KW-1003">Cell membrane</keyword>
<feature type="transmembrane region" description="Helical" evidence="6">
    <location>
        <begin position="217"/>
        <end position="238"/>
    </location>
</feature>
<evidence type="ECO:0000256" key="6">
    <source>
        <dbReference type="SAM" id="Phobius"/>
    </source>
</evidence>
<evidence type="ECO:0000313" key="7">
    <source>
        <dbReference type="EMBL" id="EOR03463.1"/>
    </source>
</evidence>
<feature type="transmembrane region" description="Helical" evidence="6">
    <location>
        <begin position="119"/>
        <end position="138"/>
    </location>
</feature>
<feature type="transmembrane region" description="Helical" evidence="6">
    <location>
        <begin position="12"/>
        <end position="40"/>
    </location>
</feature>